<accession>A0ABS6EDW7</accession>
<name>A0ABS6EDW7_9FIRM</name>
<dbReference type="RefSeq" id="WP_216522562.1">
    <property type="nucleotide sequence ID" value="NZ_JAHLPM010000033.1"/>
</dbReference>
<evidence type="ECO:0000256" key="1">
    <source>
        <dbReference type="SAM" id="Coils"/>
    </source>
</evidence>
<keyword evidence="4" id="KW-1185">Reference proteome</keyword>
<comment type="caution">
    <text evidence="3">The sequence shown here is derived from an EMBL/GenBank/DDBJ whole genome shotgun (WGS) entry which is preliminary data.</text>
</comment>
<evidence type="ECO:0000313" key="4">
    <source>
        <dbReference type="Proteomes" id="UP000749471"/>
    </source>
</evidence>
<feature type="transmembrane region" description="Helical" evidence="2">
    <location>
        <begin position="272"/>
        <end position="297"/>
    </location>
</feature>
<feature type="coiled-coil region" evidence="1">
    <location>
        <begin position="317"/>
        <end position="351"/>
    </location>
</feature>
<keyword evidence="2" id="KW-0812">Transmembrane</keyword>
<evidence type="ECO:0000256" key="2">
    <source>
        <dbReference type="SAM" id="Phobius"/>
    </source>
</evidence>
<organism evidence="3 4">
    <name type="scientific">Tissierella simiarum</name>
    <dbReference type="NCBI Taxonomy" id="2841534"/>
    <lineage>
        <taxon>Bacteria</taxon>
        <taxon>Bacillati</taxon>
        <taxon>Bacillota</taxon>
        <taxon>Tissierellia</taxon>
        <taxon>Tissierellales</taxon>
        <taxon>Tissierellaceae</taxon>
        <taxon>Tissierella</taxon>
    </lineage>
</organism>
<dbReference type="EMBL" id="JAHLPM010000033">
    <property type="protein sequence ID" value="MBU5440348.1"/>
    <property type="molecule type" value="Genomic_DNA"/>
</dbReference>
<keyword evidence="1" id="KW-0175">Coiled coil</keyword>
<reference evidence="3 4" key="1">
    <citation type="submission" date="2021-06" db="EMBL/GenBank/DDBJ databases">
        <authorList>
            <person name="Sun Q."/>
            <person name="Li D."/>
        </authorList>
    </citation>
    <scope>NUCLEOTIDE SEQUENCE [LARGE SCALE GENOMIC DNA]</scope>
    <source>
        <strain evidence="3 4">MSJ-40</strain>
    </source>
</reference>
<sequence>MEDLTYKEILEISDLIGLEIVDEKRNYWLVRSKAGEYFDDFYFEGFIAIGWNKVSSIETIKSNSEDVKKEVEKFYPKEKRPGYVANQIIRFVDEMKSGDIVLVPNKDSKFVVFGELIEDDIYIEQIEDAECLEEEYELSDAELLEDYFAEDVERKQCLYIKRRKVKWIKTIKREKLDPYLFRLLYSHNTISDANEYASYIDRSLYSFFVKGKEFHAIYEVTKKEDIPAIDLIGGINNIMSSVDVFNKVTGSSYDKRAIDMKINVQSPGPVELITYCAGGAFIVGAISMFLFGGNFEFDFTKDRQTMKLENSGLLGSILKFKEQKHKENMDIKKLEKELQETKENLKLITPNEQDNNKK</sequence>
<dbReference type="Proteomes" id="UP000749471">
    <property type="component" value="Unassembled WGS sequence"/>
</dbReference>
<evidence type="ECO:0000313" key="3">
    <source>
        <dbReference type="EMBL" id="MBU5440348.1"/>
    </source>
</evidence>
<keyword evidence="2" id="KW-0472">Membrane</keyword>
<keyword evidence="2" id="KW-1133">Transmembrane helix</keyword>
<proteinExistence type="predicted"/>
<protein>
    <submittedName>
        <fullName evidence="3">Uncharacterized protein</fullName>
    </submittedName>
</protein>
<gene>
    <name evidence="3" type="ORF">KQI42_20335</name>
</gene>